<comment type="caution">
    <text evidence="4">The sequence shown here is derived from an EMBL/GenBank/DDBJ whole genome shotgun (WGS) entry which is preliminary data.</text>
</comment>
<gene>
    <name evidence="4" type="ORF">Taro_008790</name>
</gene>
<feature type="non-terminal residue" evidence="4">
    <location>
        <position position="1"/>
    </location>
</feature>
<organism evidence="4 5">
    <name type="scientific">Colocasia esculenta</name>
    <name type="common">Wild taro</name>
    <name type="synonym">Arum esculentum</name>
    <dbReference type="NCBI Taxonomy" id="4460"/>
    <lineage>
        <taxon>Eukaryota</taxon>
        <taxon>Viridiplantae</taxon>
        <taxon>Streptophyta</taxon>
        <taxon>Embryophyta</taxon>
        <taxon>Tracheophyta</taxon>
        <taxon>Spermatophyta</taxon>
        <taxon>Magnoliopsida</taxon>
        <taxon>Liliopsida</taxon>
        <taxon>Araceae</taxon>
        <taxon>Aroideae</taxon>
        <taxon>Colocasieae</taxon>
        <taxon>Colocasia</taxon>
    </lineage>
</organism>
<dbReference type="EMBL" id="NMUH01000296">
    <property type="protein sequence ID" value="MQL76390.1"/>
    <property type="molecule type" value="Genomic_DNA"/>
</dbReference>
<dbReference type="PANTHER" id="PTHR13393">
    <property type="entry name" value="SAM-DEPENDENT METHYLTRANSFERASE"/>
    <property type="match status" value="1"/>
</dbReference>
<sequence length="370" mass="40817">IEHYLLVQQLVVSRSDDRQACDSRASLLLLLLLSSSSSSSSGKGGLFSRVCTQRSIAVAAEESSRFPREGAAGAGQQMLSKKRRRQEAPATHPRNRYAEKPPDFGLLASLYPSFQPFVFLSRAGRPTLDWTDFNATRELTRVLLHHDHGVQWWIPDGQLCPTVPNRSNYIHWIGDLLASNVIPRRDCGSDKTVRGFDIGTGTNCIYPLLGASLYGWSFVGSDVTDVALEWAGKNVENNPHLSHLIEIRNANAESFSDEVRACSEESVNVGDTRPEAVAGETAGLNSMEHCYHGPPILVGTVRDGEEFDFCMCNPPFFESIEEAGLNPKTSCGGTHQEMVCPGGERAFVSHIIDDSVVLKTCFRQVEHFDY</sequence>
<proteinExistence type="predicted"/>
<evidence type="ECO:0000313" key="5">
    <source>
        <dbReference type="Proteomes" id="UP000652761"/>
    </source>
</evidence>
<dbReference type="GO" id="GO:0070475">
    <property type="term" value="P:rRNA base methylation"/>
    <property type="evidence" value="ECO:0007669"/>
    <property type="project" value="TreeGrafter"/>
</dbReference>
<keyword evidence="1" id="KW-0489">Methyltransferase</keyword>
<dbReference type="InterPro" id="IPR029063">
    <property type="entry name" value="SAM-dependent_MTases_sf"/>
</dbReference>
<evidence type="ECO:0000256" key="1">
    <source>
        <dbReference type="ARBA" id="ARBA00022603"/>
    </source>
</evidence>
<dbReference type="GO" id="GO:0005634">
    <property type="term" value="C:nucleus"/>
    <property type="evidence" value="ECO:0007669"/>
    <property type="project" value="TreeGrafter"/>
</dbReference>
<dbReference type="InterPro" id="IPR010286">
    <property type="entry name" value="METTL16/RlmF"/>
</dbReference>
<name>A0A843U383_COLES</name>
<dbReference type="Proteomes" id="UP000652761">
    <property type="component" value="Unassembled WGS sequence"/>
</dbReference>
<reference evidence="4" key="1">
    <citation type="submission" date="2017-07" db="EMBL/GenBank/DDBJ databases">
        <title>Taro Niue Genome Assembly and Annotation.</title>
        <authorList>
            <person name="Atibalentja N."/>
            <person name="Keating K."/>
            <person name="Fields C.J."/>
        </authorList>
    </citation>
    <scope>NUCLEOTIDE SEQUENCE</scope>
    <source>
        <strain evidence="4">Niue_2</strain>
        <tissue evidence="4">Leaf</tissue>
    </source>
</reference>
<dbReference type="SUPFAM" id="SSF53335">
    <property type="entry name" value="S-adenosyl-L-methionine-dependent methyltransferases"/>
    <property type="match status" value="1"/>
</dbReference>
<dbReference type="AlphaFoldDB" id="A0A843U383"/>
<dbReference type="Gene3D" id="3.40.50.150">
    <property type="entry name" value="Vaccinia Virus protein VP39"/>
    <property type="match status" value="1"/>
</dbReference>
<evidence type="ECO:0000313" key="4">
    <source>
        <dbReference type="EMBL" id="MQL76390.1"/>
    </source>
</evidence>
<accession>A0A843U383</accession>
<keyword evidence="2" id="KW-0808">Transferase</keyword>
<dbReference type="GO" id="GO:0008168">
    <property type="term" value="F:methyltransferase activity"/>
    <property type="evidence" value="ECO:0007669"/>
    <property type="project" value="UniProtKB-KW"/>
</dbReference>
<evidence type="ECO:0008006" key="6">
    <source>
        <dbReference type="Google" id="ProtNLM"/>
    </source>
</evidence>
<feature type="region of interest" description="Disordered" evidence="3">
    <location>
        <begin position="67"/>
        <end position="98"/>
    </location>
</feature>
<dbReference type="Pfam" id="PF05971">
    <property type="entry name" value="Methyltransf_10"/>
    <property type="match status" value="2"/>
</dbReference>
<evidence type="ECO:0000256" key="2">
    <source>
        <dbReference type="ARBA" id="ARBA00022679"/>
    </source>
</evidence>
<dbReference type="PANTHER" id="PTHR13393:SF0">
    <property type="entry name" value="RNA N6-ADENOSINE-METHYLTRANSFERASE METTL16"/>
    <property type="match status" value="1"/>
</dbReference>
<evidence type="ECO:0000256" key="3">
    <source>
        <dbReference type="SAM" id="MobiDB-lite"/>
    </source>
</evidence>
<keyword evidence="5" id="KW-1185">Reference proteome</keyword>
<dbReference type="OrthoDB" id="514248at2759"/>
<protein>
    <recommendedName>
        <fullName evidence="6">U6 small nuclear RNA (adenine-(43)-N(6))-methyltransferase</fullName>
    </recommendedName>
</protein>